<protein>
    <submittedName>
        <fullName evidence="2">DUF3093 family protein</fullName>
    </submittedName>
</protein>
<dbReference type="Proteomes" id="UP000320717">
    <property type="component" value="Chromosome"/>
</dbReference>
<sequence length="364" mass="39507">MVGTVPRGQWLRRSGRRSTGIRDGTRMVIQTVKNRPWLYVLLILPVIIVLGIYLPLANRLPDITATHWSSTYPDGFTRTGVLVPVSIGLSIAGAIIGLSSLAQRRKPALLLALLFIGSLLSWTTAGVFIGSVVPTALAETPQTAVIGIWMLPMAACTLVSLVPLWICGVYQSYSKQVQEERQARINRGQGLAAPAPRGTQGADGTEFSETMKAPWWLWVLGIVVAGAGVFMLLEISMRPGAKEWTAAMIGLATCLVITPLTFGLCLIRVTITEQRIRVASAIFGFPLRTIRPGEIQSVTSTEIDPMAWGGWGWRFFPGGSAVVLRRHEGLAFELKNSSRFAVTVPNSQRGAEQLNALMQKNGSC</sequence>
<dbReference type="InterPro" id="IPR021443">
    <property type="entry name" value="DUF3093"/>
</dbReference>
<feature type="transmembrane region" description="Helical" evidence="1">
    <location>
        <begin position="36"/>
        <end position="56"/>
    </location>
</feature>
<feature type="transmembrane region" description="Helical" evidence="1">
    <location>
        <begin position="76"/>
        <end position="96"/>
    </location>
</feature>
<name>A0ABX5Y8J9_9MICC</name>
<organism evidence="2 3">
    <name type="scientific">Glutamicibacter halophytocola</name>
    <dbReference type="NCBI Taxonomy" id="1933880"/>
    <lineage>
        <taxon>Bacteria</taxon>
        <taxon>Bacillati</taxon>
        <taxon>Actinomycetota</taxon>
        <taxon>Actinomycetes</taxon>
        <taxon>Micrococcales</taxon>
        <taxon>Micrococcaceae</taxon>
        <taxon>Glutamicibacter</taxon>
    </lineage>
</organism>
<feature type="transmembrane region" description="Helical" evidence="1">
    <location>
        <begin position="245"/>
        <end position="267"/>
    </location>
</feature>
<keyword evidence="1" id="KW-0812">Transmembrane</keyword>
<reference evidence="2 3" key="1">
    <citation type="submission" date="2019-07" db="EMBL/GenBank/DDBJ databases">
        <title>Complete Genome Sequence of drought tolerant Plant Growth-Promoting Rhizobacterium Glutamicibacter halophytocola DR408.</title>
        <authorList>
            <person name="Nishu S.D."/>
            <person name="Lee T.K."/>
        </authorList>
    </citation>
    <scope>NUCLEOTIDE SEQUENCE [LARGE SCALE GENOMIC DNA]</scope>
    <source>
        <strain evidence="2 3">DR408</strain>
    </source>
</reference>
<gene>
    <name evidence="2" type="ORF">FQA45_06415</name>
</gene>
<keyword evidence="1" id="KW-0472">Membrane</keyword>
<keyword evidence="1" id="KW-1133">Transmembrane helix</keyword>
<dbReference type="Pfam" id="PF11292">
    <property type="entry name" value="DUF3093"/>
    <property type="match status" value="1"/>
</dbReference>
<feature type="transmembrane region" description="Helical" evidence="1">
    <location>
        <begin position="108"/>
        <end position="132"/>
    </location>
</feature>
<evidence type="ECO:0000256" key="1">
    <source>
        <dbReference type="SAM" id="Phobius"/>
    </source>
</evidence>
<dbReference type="EMBL" id="CP042260">
    <property type="protein sequence ID" value="QDY65971.1"/>
    <property type="molecule type" value="Genomic_DNA"/>
</dbReference>
<evidence type="ECO:0000313" key="3">
    <source>
        <dbReference type="Proteomes" id="UP000320717"/>
    </source>
</evidence>
<feature type="transmembrane region" description="Helical" evidence="1">
    <location>
        <begin position="144"/>
        <end position="166"/>
    </location>
</feature>
<evidence type="ECO:0000313" key="2">
    <source>
        <dbReference type="EMBL" id="QDY65971.1"/>
    </source>
</evidence>
<feature type="transmembrane region" description="Helical" evidence="1">
    <location>
        <begin position="215"/>
        <end position="233"/>
    </location>
</feature>
<proteinExistence type="predicted"/>
<accession>A0ABX5Y8J9</accession>
<keyword evidence="3" id="KW-1185">Reference proteome</keyword>